<dbReference type="Proteomes" id="UP001569428">
    <property type="component" value="Unassembled WGS sequence"/>
</dbReference>
<dbReference type="InterPro" id="IPR002725">
    <property type="entry name" value="YgjP-like_metallopeptidase"/>
</dbReference>
<evidence type="ECO:0000259" key="1">
    <source>
        <dbReference type="Pfam" id="PF01863"/>
    </source>
</evidence>
<keyword evidence="3" id="KW-1185">Reference proteome</keyword>
<sequence>MITEKHIVTTFHQVLKRVAEVVPLERWTLTPKGVDFTTEKTKYGLATPQGQVLINRAFIGTEAYTKLEFTLAHELAHLAVGLHHHHDRYFREMERAFGVDLERDLSDEISQVMRQIGFKYTLLAHLKNGDVFELGGVHRKSKAYTEYPKSGRYTKSIEGVGVIRFEYLANTT</sequence>
<evidence type="ECO:0000313" key="2">
    <source>
        <dbReference type="EMBL" id="MFA0809323.1"/>
    </source>
</evidence>
<protein>
    <submittedName>
        <fullName evidence="2">YgjP-like metallopeptidase domain-containing protein</fullName>
    </submittedName>
</protein>
<organism evidence="2 3">
    <name type="scientific">Microbulbifer epialgicus</name>
    <dbReference type="NCBI Taxonomy" id="393907"/>
    <lineage>
        <taxon>Bacteria</taxon>
        <taxon>Pseudomonadati</taxon>
        <taxon>Pseudomonadota</taxon>
        <taxon>Gammaproteobacteria</taxon>
        <taxon>Cellvibrionales</taxon>
        <taxon>Microbulbiferaceae</taxon>
        <taxon>Microbulbifer</taxon>
    </lineage>
</organism>
<dbReference type="Pfam" id="PF01863">
    <property type="entry name" value="YgjP-like"/>
    <property type="match status" value="1"/>
</dbReference>
<feature type="domain" description="YgjP-like metallopeptidase" evidence="1">
    <location>
        <begin position="8"/>
        <end position="95"/>
    </location>
</feature>
<name>A0ABV4NU86_9GAMM</name>
<evidence type="ECO:0000313" key="3">
    <source>
        <dbReference type="Proteomes" id="UP001569428"/>
    </source>
</evidence>
<reference evidence="2 3" key="1">
    <citation type="submission" date="2024-08" db="EMBL/GenBank/DDBJ databases">
        <authorList>
            <person name="Ishaq N."/>
        </authorList>
    </citation>
    <scope>NUCLEOTIDE SEQUENCE [LARGE SCALE GENOMIC DNA]</scope>
    <source>
        <strain evidence="2 3">DSM 18651</strain>
    </source>
</reference>
<dbReference type="EMBL" id="JBGMEK010000001">
    <property type="protein sequence ID" value="MFA0809323.1"/>
    <property type="molecule type" value="Genomic_DNA"/>
</dbReference>
<dbReference type="RefSeq" id="WP_371836944.1">
    <property type="nucleotide sequence ID" value="NZ_JBGMEK010000001.1"/>
</dbReference>
<dbReference type="Gene3D" id="3.30.2010.10">
    <property type="entry name" value="Metalloproteases ('zincins'), catalytic domain"/>
    <property type="match status" value="1"/>
</dbReference>
<proteinExistence type="predicted"/>
<accession>A0ABV4NU86</accession>
<comment type="caution">
    <text evidence="2">The sequence shown here is derived from an EMBL/GenBank/DDBJ whole genome shotgun (WGS) entry which is preliminary data.</text>
</comment>
<gene>
    <name evidence="2" type="ORF">ACCI49_00205</name>
</gene>